<comment type="caution">
    <text evidence="1">The sequence shown here is derived from an EMBL/GenBank/DDBJ whole genome shotgun (WGS) entry which is preliminary data.</text>
</comment>
<dbReference type="EMBL" id="WJHE01000304">
    <property type="protein sequence ID" value="MST32475.1"/>
    <property type="molecule type" value="Genomic_DNA"/>
</dbReference>
<evidence type="ECO:0000313" key="2">
    <source>
        <dbReference type="Proteomes" id="UP000437736"/>
    </source>
</evidence>
<sequence length="194" mass="21281">HTWRELTTVLHEGVPGHHLQTVVAMRAPGLHPWQRMLAHVHGHVEGWAHYAERLAGEIGLLPDPGDRLGMLFGQRWRAARVVIDLGLHLDLPIPAGNGLTEAGRWTPEVGVAVLRAASGADEASARVEVDRYLGWPGQALAFRVGARSWEAIRLEAGARRPLDRRAFHMRVLRLGTMGLGPLRSIAAEELDGRG</sequence>
<dbReference type="InterPro" id="IPR010281">
    <property type="entry name" value="DUF885"/>
</dbReference>
<organism evidence="1 2">
    <name type="scientific">Acidiferrimicrobium australe</name>
    <dbReference type="NCBI Taxonomy" id="2664430"/>
    <lineage>
        <taxon>Bacteria</taxon>
        <taxon>Bacillati</taxon>
        <taxon>Actinomycetota</taxon>
        <taxon>Acidimicrobiia</taxon>
        <taxon>Acidimicrobiales</taxon>
        <taxon>Acidimicrobiaceae</taxon>
        <taxon>Acidiferrimicrobium</taxon>
    </lineage>
</organism>
<name>A0ABW9QRK9_9ACTN</name>
<protein>
    <submittedName>
        <fullName evidence="1">DUF885 family protein</fullName>
    </submittedName>
</protein>
<keyword evidence="2" id="KW-1185">Reference proteome</keyword>
<reference evidence="1 2" key="1">
    <citation type="submission" date="2019-11" db="EMBL/GenBank/DDBJ databases">
        <title>Acidiferrimicrobium australis gen. nov., sp. nov., an acidophilic and obligately heterotrophic, member of the Actinobacteria that catalyses dissimilatory oxido- reduction of iron isolated from metal-rich acidic water in Chile.</title>
        <authorList>
            <person name="Gonzalez D."/>
            <person name="Huber K."/>
            <person name="Hedrich S."/>
            <person name="Rojas-Villalobos C."/>
            <person name="Quatrini R."/>
            <person name="Dinamarca M.A."/>
            <person name="Schwarz A."/>
            <person name="Canales C."/>
            <person name="Nancucheo I."/>
        </authorList>
    </citation>
    <scope>NUCLEOTIDE SEQUENCE [LARGE SCALE GENOMIC DNA]</scope>
    <source>
        <strain evidence="1 2">USS-CCA1</strain>
    </source>
</reference>
<gene>
    <name evidence="1" type="ORF">GHK86_07040</name>
</gene>
<dbReference type="Proteomes" id="UP000437736">
    <property type="component" value="Unassembled WGS sequence"/>
</dbReference>
<feature type="non-terminal residue" evidence="1">
    <location>
        <position position="1"/>
    </location>
</feature>
<accession>A0ABW9QRK9</accession>
<dbReference type="Pfam" id="PF05960">
    <property type="entry name" value="DUF885"/>
    <property type="match status" value="1"/>
</dbReference>
<dbReference type="PANTHER" id="PTHR33361:SF2">
    <property type="entry name" value="DUF885 DOMAIN-CONTAINING PROTEIN"/>
    <property type="match status" value="1"/>
</dbReference>
<dbReference type="PANTHER" id="PTHR33361">
    <property type="entry name" value="GLR0591 PROTEIN"/>
    <property type="match status" value="1"/>
</dbReference>
<evidence type="ECO:0000313" key="1">
    <source>
        <dbReference type="EMBL" id="MST32475.1"/>
    </source>
</evidence>
<proteinExistence type="predicted"/>